<name>A0A923MBK2_9BURK</name>
<dbReference type="Gene3D" id="3.40.1110.10">
    <property type="entry name" value="Calcium-transporting ATPase, cytoplasmic domain N"/>
    <property type="match status" value="1"/>
</dbReference>
<dbReference type="SUPFAM" id="SSF55008">
    <property type="entry name" value="HMA, heavy metal-associated domain"/>
    <property type="match status" value="1"/>
</dbReference>
<protein>
    <submittedName>
        <fullName evidence="17">Cation-translocating P-type ATPase</fullName>
    </submittedName>
</protein>
<reference evidence="17" key="1">
    <citation type="submission" date="2020-08" db="EMBL/GenBank/DDBJ databases">
        <title>Ramlibacter sp. GTP1 16S ribosomal RNA gene genome sequencing and assembly.</title>
        <authorList>
            <person name="Kang M."/>
        </authorList>
    </citation>
    <scope>NUCLEOTIDE SEQUENCE</scope>
    <source>
        <strain evidence="17">GTP1</strain>
    </source>
</reference>
<dbReference type="Gene3D" id="2.70.150.10">
    <property type="entry name" value="Calcium-transporting ATPase, cytoplasmic transduction domain A"/>
    <property type="match status" value="1"/>
</dbReference>
<dbReference type="PROSITE" id="PS01229">
    <property type="entry name" value="COF_2"/>
    <property type="match status" value="1"/>
</dbReference>
<keyword evidence="6 15" id="KW-0812">Transmembrane</keyword>
<dbReference type="Pfam" id="PF00403">
    <property type="entry name" value="HMA"/>
    <property type="match status" value="1"/>
</dbReference>
<evidence type="ECO:0000256" key="13">
    <source>
        <dbReference type="ARBA" id="ARBA00023065"/>
    </source>
</evidence>
<proteinExistence type="inferred from homology"/>
<feature type="transmembrane region" description="Helical" evidence="15">
    <location>
        <begin position="366"/>
        <end position="386"/>
    </location>
</feature>
<dbReference type="PANTHER" id="PTHR43520:SF5">
    <property type="entry name" value="CATION-TRANSPORTING P-TYPE ATPASE-RELATED"/>
    <property type="match status" value="1"/>
</dbReference>
<dbReference type="RefSeq" id="WP_187083458.1">
    <property type="nucleotide sequence ID" value="NZ_JACORU010000008.1"/>
</dbReference>
<dbReference type="Proteomes" id="UP000596827">
    <property type="component" value="Unassembled WGS sequence"/>
</dbReference>
<keyword evidence="9 15" id="KW-0067">ATP-binding</keyword>
<evidence type="ECO:0000256" key="8">
    <source>
        <dbReference type="ARBA" id="ARBA00022741"/>
    </source>
</evidence>
<feature type="transmembrane region" description="Helical" evidence="15">
    <location>
        <begin position="113"/>
        <end position="131"/>
    </location>
</feature>
<dbReference type="GO" id="GO:0005886">
    <property type="term" value="C:plasma membrane"/>
    <property type="evidence" value="ECO:0007669"/>
    <property type="project" value="UniProtKB-SubCell"/>
</dbReference>
<keyword evidence="8 15" id="KW-0547">Nucleotide-binding</keyword>
<dbReference type="InterPro" id="IPR059000">
    <property type="entry name" value="ATPase_P-type_domA"/>
</dbReference>
<dbReference type="EMBL" id="JACORU010000008">
    <property type="protein sequence ID" value="MBC5766975.1"/>
    <property type="molecule type" value="Genomic_DNA"/>
</dbReference>
<feature type="transmembrane region" description="Helical" evidence="15">
    <location>
        <begin position="181"/>
        <end position="201"/>
    </location>
</feature>
<dbReference type="InterPro" id="IPR023299">
    <property type="entry name" value="ATPase_P-typ_cyto_dom_N"/>
</dbReference>
<dbReference type="InterPro" id="IPR027256">
    <property type="entry name" value="P-typ_ATPase_IB"/>
</dbReference>
<dbReference type="InterPro" id="IPR036412">
    <property type="entry name" value="HAD-like_sf"/>
</dbReference>
<keyword evidence="10" id="KW-0460">Magnesium</keyword>
<dbReference type="NCBIfam" id="TIGR01511">
    <property type="entry name" value="ATPase-IB1_Cu"/>
    <property type="match status" value="1"/>
</dbReference>
<dbReference type="CDD" id="cd02079">
    <property type="entry name" value="P-type_ATPase_HM"/>
    <property type="match status" value="1"/>
</dbReference>
<evidence type="ECO:0000256" key="9">
    <source>
        <dbReference type="ARBA" id="ARBA00022840"/>
    </source>
</evidence>
<evidence type="ECO:0000256" key="15">
    <source>
        <dbReference type="RuleBase" id="RU362081"/>
    </source>
</evidence>
<feature type="domain" description="HMA" evidence="16">
    <location>
        <begin position="28"/>
        <end position="94"/>
    </location>
</feature>
<dbReference type="SUPFAM" id="SSF81653">
    <property type="entry name" value="Calcium ATPase, transduction domain A"/>
    <property type="match status" value="1"/>
</dbReference>
<dbReference type="Gene3D" id="3.40.50.1000">
    <property type="entry name" value="HAD superfamily/HAD-like"/>
    <property type="match status" value="1"/>
</dbReference>
<dbReference type="GO" id="GO:0005524">
    <property type="term" value="F:ATP binding"/>
    <property type="evidence" value="ECO:0007669"/>
    <property type="project" value="UniProtKB-UniRule"/>
</dbReference>
<evidence type="ECO:0000256" key="3">
    <source>
        <dbReference type="ARBA" id="ARBA00022448"/>
    </source>
</evidence>
<dbReference type="CDD" id="cd00371">
    <property type="entry name" value="HMA"/>
    <property type="match status" value="1"/>
</dbReference>
<feature type="transmembrane region" description="Helical" evidence="15">
    <location>
        <begin position="213"/>
        <end position="231"/>
    </location>
</feature>
<keyword evidence="7 15" id="KW-0479">Metal-binding</keyword>
<dbReference type="GO" id="GO:0016887">
    <property type="term" value="F:ATP hydrolysis activity"/>
    <property type="evidence" value="ECO:0007669"/>
    <property type="project" value="InterPro"/>
</dbReference>
<organism evidence="17 18">
    <name type="scientific">Ramlibacter albus</name>
    <dbReference type="NCBI Taxonomy" id="2079448"/>
    <lineage>
        <taxon>Bacteria</taxon>
        <taxon>Pseudomonadati</taxon>
        <taxon>Pseudomonadota</taxon>
        <taxon>Betaproteobacteria</taxon>
        <taxon>Burkholderiales</taxon>
        <taxon>Comamonadaceae</taxon>
        <taxon>Ramlibacter</taxon>
    </lineage>
</organism>
<feature type="transmembrane region" description="Helical" evidence="15">
    <location>
        <begin position="392"/>
        <end position="425"/>
    </location>
</feature>
<dbReference type="InterPro" id="IPR006121">
    <property type="entry name" value="HMA_dom"/>
</dbReference>
<dbReference type="AlphaFoldDB" id="A0A923MBK2"/>
<evidence type="ECO:0000256" key="4">
    <source>
        <dbReference type="ARBA" id="ARBA00022475"/>
    </source>
</evidence>
<evidence type="ECO:0000256" key="6">
    <source>
        <dbReference type="ARBA" id="ARBA00022692"/>
    </source>
</evidence>
<comment type="subcellular location">
    <subcellularLocation>
        <location evidence="1">Cell membrane</location>
        <topology evidence="1">Multi-pass membrane protein</topology>
    </subcellularLocation>
</comment>
<comment type="similarity">
    <text evidence="2 15">Belongs to the cation transport ATPase (P-type) (TC 3.A.3) family. Type IB subfamily.</text>
</comment>
<accession>A0A923MBK2</accession>
<gene>
    <name evidence="17" type="ORF">H8R02_21090</name>
</gene>
<dbReference type="InterPro" id="IPR036163">
    <property type="entry name" value="HMA_dom_sf"/>
</dbReference>
<evidence type="ECO:0000256" key="7">
    <source>
        <dbReference type="ARBA" id="ARBA00022723"/>
    </source>
</evidence>
<dbReference type="Gene3D" id="3.30.70.100">
    <property type="match status" value="1"/>
</dbReference>
<dbReference type="NCBIfam" id="TIGR01525">
    <property type="entry name" value="ATPase-IB_hvy"/>
    <property type="match status" value="1"/>
</dbReference>
<keyword evidence="14 15" id="KW-0472">Membrane</keyword>
<dbReference type="InterPro" id="IPR023214">
    <property type="entry name" value="HAD_sf"/>
</dbReference>
<dbReference type="FunFam" id="2.70.150.10:FF:000002">
    <property type="entry name" value="Copper-transporting ATPase 1, putative"/>
    <property type="match status" value="1"/>
</dbReference>
<evidence type="ECO:0000256" key="5">
    <source>
        <dbReference type="ARBA" id="ARBA00022553"/>
    </source>
</evidence>
<dbReference type="SUPFAM" id="SSF81665">
    <property type="entry name" value="Calcium ATPase, transmembrane domain M"/>
    <property type="match status" value="1"/>
</dbReference>
<evidence type="ECO:0000256" key="1">
    <source>
        <dbReference type="ARBA" id="ARBA00004651"/>
    </source>
</evidence>
<keyword evidence="12 15" id="KW-1133">Transmembrane helix</keyword>
<evidence type="ECO:0000256" key="10">
    <source>
        <dbReference type="ARBA" id="ARBA00022842"/>
    </source>
</evidence>
<dbReference type="GO" id="GO:0055070">
    <property type="term" value="P:copper ion homeostasis"/>
    <property type="evidence" value="ECO:0007669"/>
    <property type="project" value="TreeGrafter"/>
</dbReference>
<evidence type="ECO:0000259" key="16">
    <source>
        <dbReference type="PROSITE" id="PS50846"/>
    </source>
</evidence>
<keyword evidence="11" id="KW-1278">Translocase</keyword>
<evidence type="ECO:0000256" key="12">
    <source>
        <dbReference type="ARBA" id="ARBA00022989"/>
    </source>
</evidence>
<keyword evidence="13" id="KW-0406">Ion transport</keyword>
<evidence type="ECO:0000256" key="14">
    <source>
        <dbReference type="ARBA" id="ARBA00023136"/>
    </source>
</evidence>
<keyword evidence="3" id="KW-0813">Transport</keyword>
<dbReference type="NCBIfam" id="TIGR01494">
    <property type="entry name" value="ATPase_P-type"/>
    <property type="match status" value="2"/>
</dbReference>
<evidence type="ECO:0000256" key="2">
    <source>
        <dbReference type="ARBA" id="ARBA00006024"/>
    </source>
</evidence>
<dbReference type="PROSITE" id="PS50846">
    <property type="entry name" value="HMA_2"/>
    <property type="match status" value="1"/>
</dbReference>
<comment type="caution">
    <text evidence="17">The sequence shown here is derived from an EMBL/GenBank/DDBJ whole genome shotgun (WGS) entry which is preliminary data.</text>
</comment>
<evidence type="ECO:0000313" key="17">
    <source>
        <dbReference type="EMBL" id="MBC5766975.1"/>
    </source>
</evidence>
<dbReference type="PRINTS" id="PR00119">
    <property type="entry name" value="CATATPASE"/>
</dbReference>
<dbReference type="Pfam" id="PF00122">
    <property type="entry name" value="E1-E2_ATPase"/>
    <property type="match status" value="1"/>
</dbReference>
<evidence type="ECO:0000313" key="18">
    <source>
        <dbReference type="Proteomes" id="UP000596827"/>
    </source>
</evidence>
<keyword evidence="5" id="KW-0597">Phosphoprotein</keyword>
<dbReference type="InterPro" id="IPR008250">
    <property type="entry name" value="ATPase_P-typ_transduc_dom_A_sf"/>
</dbReference>
<dbReference type="SUPFAM" id="SSF56784">
    <property type="entry name" value="HAD-like"/>
    <property type="match status" value="1"/>
</dbReference>
<keyword evidence="18" id="KW-1185">Reference proteome</keyword>
<dbReference type="InterPro" id="IPR018303">
    <property type="entry name" value="ATPase_P-typ_P_site"/>
</dbReference>
<feature type="transmembrane region" description="Helical" evidence="15">
    <location>
        <begin position="151"/>
        <end position="169"/>
    </location>
</feature>
<dbReference type="InterPro" id="IPR001757">
    <property type="entry name" value="P_typ_ATPase"/>
</dbReference>
<dbReference type="PROSITE" id="PS00154">
    <property type="entry name" value="ATPASE_E1_E2"/>
    <property type="match status" value="1"/>
</dbReference>
<dbReference type="GO" id="GO:0005507">
    <property type="term" value="F:copper ion binding"/>
    <property type="evidence" value="ECO:0007669"/>
    <property type="project" value="TreeGrafter"/>
</dbReference>
<dbReference type="GO" id="GO:0043682">
    <property type="term" value="F:P-type divalent copper transporter activity"/>
    <property type="evidence" value="ECO:0007669"/>
    <property type="project" value="TreeGrafter"/>
</dbReference>
<keyword evidence="4 15" id="KW-1003">Cell membrane</keyword>
<dbReference type="PANTHER" id="PTHR43520">
    <property type="entry name" value="ATP7, ISOFORM B"/>
    <property type="match status" value="1"/>
</dbReference>
<feature type="transmembrane region" description="Helical" evidence="15">
    <location>
        <begin position="697"/>
        <end position="715"/>
    </location>
</feature>
<dbReference type="Pfam" id="PF00702">
    <property type="entry name" value="Hydrolase"/>
    <property type="match status" value="1"/>
</dbReference>
<sequence length="744" mass="79217">MSIAVLALDDRTEWESFSRELPSRAGCWESYLAIEGIHCPACSLTIEQALLPLPGVAQVQVNGSTATARVVWSPEQGKPSQWVEALKLAGYGALPAGDVLTAAPRIAAQRKMLWRWLVAGFCMMQVMMYAVPAYTAAPGEITPDQQALLRWASWILTLPVLLFSCQPFFASALRDLRARRIGMDVPVALGIVIAFAASSVATFDPQGALGREVWFDSVTMFVFFLLSGRLLEQRLRSRTAGSLEALMRRLPDVVERRRDDGEFESLPVRRIAVGDVIRVKPGEAFPADGTVAEGQSQVDEALLTGESKPVARRPGQPVVAGSHNLGGTLLVKVDRIGAQTRYAEIVALMERASVEKPRLAQLADRIASPFLLAVLVAAGIAAAMWWPQGPAHALGIAVAVLIVTCPCALSLATPAATLAAAGALARRGVLVRRLEALEGAASTDTVVFDKTGTLTEDRMAVGDVHTRSGTTREEALRLAAALAKHSLHPASRAIAAEVTAGGWASNAVHEVPGEGVQGIVFGDGGWQPRKLRLGSAGFCNAPLAADEQSAQVHLADEDGWLATFTLAETMREGAAEAVGALKRQAIGVQLLSGDRTAAVRRLAWRSGIESSWGEQSPADKLEHVRALQRDGHRVAMVGDGMNDGPVLARADVSVAMGHAVPVAQSKSDFVVLGSQMLAIPQLLSHARQTRRIVRQNLAWAAAYNAVCVPLALLGYMPPWLAGLGMAASSLFVVANSARLARIKD</sequence>
<evidence type="ECO:0000256" key="11">
    <source>
        <dbReference type="ARBA" id="ARBA00022967"/>
    </source>
</evidence>
<dbReference type="InterPro" id="IPR023298">
    <property type="entry name" value="ATPase_P-typ_TM_dom_sf"/>
</dbReference>